<dbReference type="GO" id="GO:0005886">
    <property type="term" value="C:plasma membrane"/>
    <property type="evidence" value="ECO:0007669"/>
    <property type="project" value="UniProtKB-SubCell"/>
</dbReference>
<evidence type="ECO:0000256" key="2">
    <source>
        <dbReference type="ARBA" id="ARBA00004651"/>
    </source>
</evidence>
<feature type="transmembrane region" description="Helical" evidence="19">
    <location>
        <begin position="69"/>
        <end position="86"/>
    </location>
</feature>
<keyword evidence="7 19" id="KW-1003">Cell membrane</keyword>
<dbReference type="HAMAP" id="MF_00719">
    <property type="entry name" value="CobS"/>
    <property type="match status" value="1"/>
</dbReference>
<organism evidence="20 21">
    <name type="scientific">Aquicoccus porphyridii</name>
    <dbReference type="NCBI Taxonomy" id="1852029"/>
    <lineage>
        <taxon>Bacteria</taxon>
        <taxon>Pseudomonadati</taxon>
        <taxon>Pseudomonadota</taxon>
        <taxon>Alphaproteobacteria</taxon>
        <taxon>Rhodobacterales</taxon>
        <taxon>Paracoccaceae</taxon>
        <taxon>Aquicoccus</taxon>
    </lineage>
</organism>
<keyword evidence="8 19" id="KW-0169">Cobalamin biosynthesis</keyword>
<evidence type="ECO:0000256" key="10">
    <source>
        <dbReference type="ARBA" id="ARBA00022692"/>
    </source>
</evidence>
<feature type="transmembrane region" description="Helical" evidence="19">
    <location>
        <begin position="115"/>
        <end position="133"/>
    </location>
</feature>
<dbReference type="Proteomes" id="UP000325291">
    <property type="component" value="Unassembled WGS sequence"/>
</dbReference>
<evidence type="ECO:0000256" key="14">
    <source>
        <dbReference type="ARBA" id="ARBA00025228"/>
    </source>
</evidence>
<keyword evidence="9 19" id="KW-0808">Transferase</keyword>
<comment type="subcellular location">
    <subcellularLocation>
        <location evidence="2 19">Cell membrane</location>
        <topology evidence="2 19">Multi-pass membrane protein</topology>
    </subcellularLocation>
</comment>
<comment type="similarity">
    <text evidence="4 19">Belongs to the CobS family.</text>
</comment>
<comment type="catalytic activity">
    <reaction evidence="18 19">
        <text>alpha-ribazole 5'-phosphate + adenosylcob(III)inamide-GDP = adenosylcob(III)alamin 5'-phosphate + GMP + H(+)</text>
        <dbReference type="Rhea" id="RHEA:23560"/>
        <dbReference type="ChEBI" id="CHEBI:15378"/>
        <dbReference type="ChEBI" id="CHEBI:57918"/>
        <dbReference type="ChEBI" id="CHEBI:58115"/>
        <dbReference type="ChEBI" id="CHEBI:60487"/>
        <dbReference type="ChEBI" id="CHEBI:60493"/>
        <dbReference type="EC" id="2.7.8.26"/>
    </reaction>
</comment>
<dbReference type="InterPro" id="IPR003805">
    <property type="entry name" value="CobS"/>
</dbReference>
<evidence type="ECO:0000256" key="12">
    <source>
        <dbReference type="ARBA" id="ARBA00022989"/>
    </source>
</evidence>
<keyword evidence="13 19" id="KW-0472">Membrane</keyword>
<dbReference type="PANTHER" id="PTHR34148">
    <property type="entry name" value="ADENOSYLCOBINAMIDE-GDP RIBAZOLETRANSFERASE"/>
    <property type="match status" value="1"/>
</dbReference>
<name>A0A5A9YYH9_9RHOB</name>
<dbReference type="Pfam" id="PF02654">
    <property type="entry name" value="CobS"/>
    <property type="match status" value="1"/>
</dbReference>
<dbReference type="EC" id="2.7.8.26" evidence="5 19"/>
<keyword evidence="10 19" id="KW-0812">Transmembrane</keyword>
<evidence type="ECO:0000313" key="21">
    <source>
        <dbReference type="Proteomes" id="UP000325291"/>
    </source>
</evidence>
<gene>
    <name evidence="19" type="primary">cobS</name>
    <name evidence="20" type="ORF">FLO80_19420</name>
</gene>
<feature type="transmembrane region" description="Helical" evidence="19">
    <location>
        <begin position="140"/>
        <end position="161"/>
    </location>
</feature>
<comment type="cofactor">
    <cofactor evidence="1 19">
        <name>Mg(2+)</name>
        <dbReference type="ChEBI" id="CHEBI:18420"/>
    </cofactor>
</comment>
<feature type="transmembrane region" description="Helical" evidence="19">
    <location>
        <begin position="43"/>
        <end position="62"/>
    </location>
</feature>
<evidence type="ECO:0000256" key="4">
    <source>
        <dbReference type="ARBA" id="ARBA00010561"/>
    </source>
</evidence>
<protein>
    <recommendedName>
        <fullName evidence="6 19">Adenosylcobinamide-GDP ribazoletransferase</fullName>
        <ecNumber evidence="5 19">2.7.8.26</ecNumber>
    </recommendedName>
    <alternativeName>
        <fullName evidence="16 19">Cobalamin synthase</fullName>
    </alternativeName>
    <alternativeName>
        <fullName evidence="15 19">Cobalamin-5'-phosphate synthase</fullName>
    </alternativeName>
</protein>
<dbReference type="AlphaFoldDB" id="A0A5A9YYH9"/>
<comment type="catalytic activity">
    <reaction evidence="17 19">
        <text>alpha-ribazole + adenosylcob(III)inamide-GDP = adenosylcob(III)alamin + GMP + H(+)</text>
        <dbReference type="Rhea" id="RHEA:16049"/>
        <dbReference type="ChEBI" id="CHEBI:10329"/>
        <dbReference type="ChEBI" id="CHEBI:15378"/>
        <dbReference type="ChEBI" id="CHEBI:18408"/>
        <dbReference type="ChEBI" id="CHEBI:58115"/>
        <dbReference type="ChEBI" id="CHEBI:60487"/>
        <dbReference type="EC" id="2.7.8.26"/>
    </reaction>
</comment>
<evidence type="ECO:0000313" key="20">
    <source>
        <dbReference type="EMBL" id="KAA0909922.1"/>
    </source>
</evidence>
<evidence type="ECO:0000256" key="19">
    <source>
        <dbReference type="HAMAP-Rule" id="MF_00719"/>
    </source>
</evidence>
<evidence type="ECO:0000256" key="6">
    <source>
        <dbReference type="ARBA" id="ARBA00015850"/>
    </source>
</evidence>
<evidence type="ECO:0000256" key="3">
    <source>
        <dbReference type="ARBA" id="ARBA00004663"/>
    </source>
</evidence>
<dbReference type="RefSeq" id="WP_111367553.1">
    <property type="nucleotide sequence ID" value="NZ_VINQ01000022.1"/>
</dbReference>
<dbReference type="GO" id="GO:0051073">
    <property type="term" value="F:adenosylcobinamide-GDP ribazoletransferase activity"/>
    <property type="evidence" value="ECO:0007669"/>
    <property type="project" value="UniProtKB-UniRule"/>
</dbReference>
<evidence type="ECO:0000256" key="7">
    <source>
        <dbReference type="ARBA" id="ARBA00022475"/>
    </source>
</evidence>
<evidence type="ECO:0000256" key="5">
    <source>
        <dbReference type="ARBA" id="ARBA00013200"/>
    </source>
</evidence>
<sequence length="251" mass="25567">MLDPRPSASLRDLAVALSLLTRLPVHLPTAAYARGAASAWSWPLVGLMLAGLASCVAVTCQAIGLPKEIIVLLALLTLVILTGAMHEDGLADMADGFWGGHDRARRLDIMRDSRIGAYGVIALALGLGLRAMALVSLGIFMIPAIMAAAALSRAAMVVTMATLPHARTDGLSHATGRPAAIIAATACAIALFATILLTGTAALPAILAVAIMTAATMRIAHGKIGGQTGDVLGATQQITEITALIALSAAL</sequence>
<reference evidence="20 21" key="1">
    <citation type="submission" date="2019-07" db="EMBL/GenBank/DDBJ databases">
        <title>Aquicoccus porphyridii gen. nov., sp. nov., isolated from a small marine red alga, Porphyridium marinum.</title>
        <authorList>
            <person name="Liu L."/>
        </authorList>
    </citation>
    <scope>NUCLEOTIDE SEQUENCE [LARGE SCALE GENOMIC DNA]</scope>
    <source>
        <strain evidence="20 21">L1 8-17</strain>
    </source>
</reference>
<accession>A0A5A9YYH9</accession>
<dbReference type="GO" id="GO:0009236">
    <property type="term" value="P:cobalamin biosynthetic process"/>
    <property type="evidence" value="ECO:0007669"/>
    <property type="project" value="UniProtKB-UniRule"/>
</dbReference>
<feature type="transmembrane region" description="Helical" evidence="19">
    <location>
        <begin position="181"/>
        <end position="214"/>
    </location>
</feature>
<keyword evidence="21" id="KW-1185">Reference proteome</keyword>
<comment type="function">
    <text evidence="14 19">Joins adenosylcobinamide-GDP and alpha-ribazole to generate adenosylcobalamin (Ado-cobalamin). Also synthesizes adenosylcobalamin 5'-phosphate from adenosylcobinamide-GDP and alpha-ribazole 5'-phosphate.</text>
</comment>
<proteinExistence type="inferred from homology"/>
<comment type="pathway">
    <text evidence="3 19">Cofactor biosynthesis; adenosylcobalamin biosynthesis; adenosylcobalamin from cob(II)yrinate a,c-diamide: step 7/7.</text>
</comment>
<evidence type="ECO:0000256" key="17">
    <source>
        <dbReference type="ARBA" id="ARBA00048623"/>
    </source>
</evidence>
<keyword evidence="11 19" id="KW-0460">Magnesium</keyword>
<evidence type="ECO:0000256" key="18">
    <source>
        <dbReference type="ARBA" id="ARBA00049504"/>
    </source>
</evidence>
<evidence type="ECO:0000256" key="13">
    <source>
        <dbReference type="ARBA" id="ARBA00023136"/>
    </source>
</evidence>
<dbReference type="PANTHER" id="PTHR34148:SF1">
    <property type="entry name" value="ADENOSYLCOBINAMIDE-GDP RIBAZOLETRANSFERASE"/>
    <property type="match status" value="1"/>
</dbReference>
<evidence type="ECO:0000256" key="15">
    <source>
        <dbReference type="ARBA" id="ARBA00032605"/>
    </source>
</evidence>
<evidence type="ECO:0000256" key="11">
    <source>
        <dbReference type="ARBA" id="ARBA00022842"/>
    </source>
</evidence>
<evidence type="ECO:0000256" key="1">
    <source>
        <dbReference type="ARBA" id="ARBA00001946"/>
    </source>
</evidence>
<dbReference type="GO" id="GO:0008818">
    <property type="term" value="F:cobalamin 5'-phosphate synthase activity"/>
    <property type="evidence" value="ECO:0007669"/>
    <property type="project" value="UniProtKB-UniRule"/>
</dbReference>
<evidence type="ECO:0000256" key="16">
    <source>
        <dbReference type="ARBA" id="ARBA00032853"/>
    </source>
</evidence>
<comment type="caution">
    <text evidence="20">The sequence shown here is derived from an EMBL/GenBank/DDBJ whole genome shotgun (WGS) entry which is preliminary data.</text>
</comment>
<evidence type="ECO:0000256" key="9">
    <source>
        <dbReference type="ARBA" id="ARBA00022679"/>
    </source>
</evidence>
<keyword evidence="12 19" id="KW-1133">Transmembrane helix</keyword>
<evidence type="ECO:0000256" key="8">
    <source>
        <dbReference type="ARBA" id="ARBA00022573"/>
    </source>
</evidence>
<dbReference type="UniPathway" id="UPA00148">
    <property type="reaction ID" value="UER00238"/>
</dbReference>
<dbReference type="EMBL" id="VINQ01000022">
    <property type="protein sequence ID" value="KAA0909922.1"/>
    <property type="molecule type" value="Genomic_DNA"/>
</dbReference>